<accession>A0ABV2TMH7</accession>
<protein>
    <submittedName>
        <fullName evidence="2">Uncharacterized protein</fullName>
    </submittedName>
</protein>
<feature type="region of interest" description="Disordered" evidence="1">
    <location>
        <begin position="128"/>
        <end position="148"/>
    </location>
</feature>
<organism evidence="2 3">
    <name type="scientific">Uliginosibacterium flavum</name>
    <dbReference type="NCBI Taxonomy" id="1396831"/>
    <lineage>
        <taxon>Bacteria</taxon>
        <taxon>Pseudomonadati</taxon>
        <taxon>Pseudomonadota</taxon>
        <taxon>Betaproteobacteria</taxon>
        <taxon>Rhodocyclales</taxon>
        <taxon>Zoogloeaceae</taxon>
        <taxon>Uliginosibacterium</taxon>
    </lineage>
</organism>
<reference evidence="2 3" key="1">
    <citation type="submission" date="2024-07" db="EMBL/GenBank/DDBJ databases">
        <title>Uliginosibacterium flavum JJ3220;KACC:17644.</title>
        <authorList>
            <person name="Kim M.K."/>
        </authorList>
    </citation>
    <scope>NUCLEOTIDE SEQUENCE [LARGE SCALE GENOMIC DNA]</scope>
    <source>
        <strain evidence="2 3">KACC:17644</strain>
    </source>
</reference>
<gene>
    <name evidence="2" type="ORF">ABXR19_11220</name>
</gene>
<comment type="caution">
    <text evidence="2">The sequence shown here is derived from an EMBL/GenBank/DDBJ whole genome shotgun (WGS) entry which is preliminary data.</text>
</comment>
<evidence type="ECO:0000313" key="3">
    <source>
        <dbReference type="Proteomes" id="UP001549691"/>
    </source>
</evidence>
<sequence>MPTDTSVKVVGILKLHYGRLLADDKNIMDSDDPKANKSMDRTELYEEVWSDPVTVVAARYGLSDVGLAKICKRWQIPLPSRGYWAKVKAGRVMARVALPPLSKPPVIPVSIKKISDTEQAQKAMKRKTASEIRRNVSQENPEQESTQRHPLVLAAAKCLSKANPSPKGLLSAPEEVLHLAVTQSSLDRALDLARIAS</sequence>
<dbReference type="Proteomes" id="UP001549691">
    <property type="component" value="Unassembled WGS sequence"/>
</dbReference>
<keyword evidence="3" id="KW-1185">Reference proteome</keyword>
<evidence type="ECO:0000313" key="2">
    <source>
        <dbReference type="EMBL" id="MET7014760.1"/>
    </source>
</evidence>
<dbReference type="EMBL" id="JBEWZI010000011">
    <property type="protein sequence ID" value="MET7014760.1"/>
    <property type="molecule type" value="Genomic_DNA"/>
</dbReference>
<proteinExistence type="predicted"/>
<evidence type="ECO:0000256" key="1">
    <source>
        <dbReference type="SAM" id="MobiDB-lite"/>
    </source>
</evidence>
<name>A0ABV2TMH7_9RHOO</name>